<dbReference type="RefSeq" id="WP_146407934.1">
    <property type="nucleotide sequence ID" value="NZ_SJPU01000002.1"/>
</dbReference>
<name>A0A5C6BVD6_9BACT</name>
<dbReference type="AlphaFoldDB" id="A0A5C6BVD6"/>
<evidence type="ECO:0000256" key="1">
    <source>
        <dbReference type="SAM" id="Phobius"/>
    </source>
</evidence>
<organism evidence="2 3">
    <name type="scientific">Allorhodopirellula heiligendammensis</name>
    <dbReference type="NCBI Taxonomy" id="2714739"/>
    <lineage>
        <taxon>Bacteria</taxon>
        <taxon>Pseudomonadati</taxon>
        <taxon>Planctomycetota</taxon>
        <taxon>Planctomycetia</taxon>
        <taxon>Pirellulales</taxon>
        <taxon>Pirellulaceae</taxon>
        <taxon>Allorhodopirellula</taxon>
    </lineage>
</organism>
<dbReference type="Pfam" id="PF11736">
    <property type="entry name" value="DUF3299"/>
    <property type="match status" value="1"/>
</dbReference>
<gene>
    <name evidence="2" type="ORF">Poly21_34480</name>
</gene>
<proteinExistence type="predicted"/>
<sequence length="225" mass="24873">MSTEVQPFSAPETVDFPYRAISRGAIWSIVFFVFALIGLVPTFAPLLVLAIPGIIFAAVGLRSIARYPDEYSGYGLAMFGLVACSLLFFGGVGQNVYIYLTEVPDGYERVQFYELQADAKEQDQPTETAIAIDGKPVFLKGYIHPSSGSGMLRQFILVPDLGTCCFGGQPRSSDMIEVKLPPGQTVRANLLKRKLAGQFHVNRIAQKKADFDHAIFYKMQVDQFK</sequence>
<comment type="caution">
    <text evidence="2">The sequence shown here is derived from an EMBL/GenBank/DDBJ whole genome shotgun (WGS) entry which is preliminary data.</text>
</comment>
<keyword evidence="1" id="KW-1133">Transmembrane helix</keyword>
<dbReference type="EMBL" id="SJPU01000002">
    <property type="protein sequence ID" value="TWU16243.1"/>
    <property type="molecule type" value="Genomic_DNA"/>
</dbReference>
<evidence type="ECO:0000313" key="3">
    <source>
        <dbReference type="Proteomes" id="UP000319908"/>
    </source>
</evidence>
<feature type="transmembrane region" description="Helical" evidence="1">
    <location>
        <begin position="71"/>
        <end position="92"/>
    </location>
</feature>
<dbReference type="OrthoDB" id="279013at2"/>
<evidence type="ECO:0008006" key="4">
    <source>
        <dbReference type="Google" id="ProtNLM"/>
    </source>
</evidence>
<dbReference type="Proteomes" id="UP000319908">
    <property type="component" value="Unassembled WGS sequence"/>
</dbReference>
<protein>
    <recommendedName>
        <fullName evidence="4">DUF4190 domain-containing protein</fullName>
    </recommendedName>
</protein>
<accession>A0A5C6BVD6</accession>
<keyword evidence="1" id="KW-0812">Transmembrane</keyword>
<keyword evidence="3" id="KW-1185">Reference proteome</keyword>
<dbReference type="InterPro" id="IPR021727">
    <property type="entry name" value="DUF3299"/>
</dbReference>
<reference evidence="2 3" key="1">
    <citation type="journal article" date="2020" name="Antonie Van Leeuwenhoek">
        <title>Rhodopirellula heiligendammensis sp. nov., Rhodopirellula pilleata sp. nov., and Rhodopirellula solitaria sp. nov. isolated from natural or artificial marine surfaces in Northern Germany and California, USA, and emended description of the genus Rhodopirellula.</title>
        <authorList>
            <person name="Kallscheuer N."/>
            <person name="Wiegand S."/>
            <person name="Jogler M."/>
            <person name="Boedeker C."/>
            <person name="Peeters S.H."/>
            <person name="Rast P."/>
            <person name="Heuer A."/>
            <person name="Jetten M.S.M."/>
            <person name="Rohde M."/>
            <person name="Jogler C."/>
        </authorList>
    </citation>
    <scope>NUCLEOTIDE SEQUENCE [LARGE SCALE GENOMIC DNA]</scope>
    <source>
        <strain evidence="2 3">Poly21</strain>
    </source>
</reference>
<keyword evidence="1" id="KW-0472">Membrane</keyword>
<evidence type="ECO:0000313" key="2">
    <source>
        <dbReference type="EMBL" id="TWU16243.1"/>
    </source>
</evidence>
<dbReference type="Gene3D" id="2.40.50.870">
    <property type="entry name" value="Protein of unknown function (DUF3299)"/>
    <property type="match status" value="1"/>
</dbReference>